<evidence type="ECO:0000259" key="6">
    <source>
        <dbReference type="PROSITE" id="PS50808"/>
    </source>
</evidence>
<dbReference type="GO" id="GO:0008270">
    <property type="term" value="F:zinc ion binding"/>
    <property type="evidence" value="ECO:0007669"/>
    <property type="project" value="UniProtKB-KW"/>
</dbReference>
<feature type="compositionally biased region" description="Basic and acidic residues" evidence="5">
    <location>
        <begin position="164"/>
        <end position="179"/>
    </location>
</feature>
<dbReference type="GO" id="GO:0003677">
    <property type="term" value="F:DNA binding"/>
    <property type="evidence" value="ECO:0007669"/>
    <property type="project" value="InterPro"/>
</dbReference>
<keyword evidence="9" id="KW-1185">Reference proteome</keyword>
<evidence type="ECO:0000256" key="2">
    <source>
        <dbReference type="ARBA" id="ARBA00022771"/>
    </source>
</evidence>
<feature type="region of interest" description="Disordered" evidence="5">
    <location>
        <begin position="142"/>
        <end position="179"/>
    </location>
</feature>
<evidence type="ECO:0000313" key="9">
    <source>
        <dbReference type="Proteomes" id="UP000015101"/>
    </source>
</evidence>
<dbReference type="HOGENOM" id="CLU_1505089_0_0_1"/>
<organism evidence="8 9">
    <name type="scientific">Helobdella robusta</name>
    <name type="common">Californian leech</name>
    <dbReference type="NCBI Taxonomy" id="6412"/>
    <lineage>
        <taxon>Eukaryota</taxon>
        <taxon>Metazoa</taxon>
        <taxon>Spiralia</taxon>
        <taxon>Lophotrochozoa</taxon>
        <taxon>Annelida</taxon>
        <taxon>Clitellata</taxon>
        <taxon>Hirudinea</taxon>
        <taxon>Rhynchobdellida</taxon>
        <taxon>Glossiphoniidae</taxon>
        <taxon>Helobdella</taxon>
    </lineage>
</organism>
<dbReference type="RefSeq" id="XP_009029121.1">
    <property type="nucleotide sequence ID" value="XM_009030873.1"/>
</dbReference>
<dbReference type="InterPro" id="IPR003656">
    <property type="entry name" value="Znf_BED"/>
</dbReference>
<protein>
    <recommendedName>
        <fullName evidence="6">BED-type domain-containing protein</fullName>
    </recommendedName>
</protein>
<reference evidence="7 9" key="2">
    <citation type="journal article" date="2013" name="Nature">
        <title>Insights into bilaterian evolution from three spiralian genomes.</title>
        <authorList>
            <person name="Simakov O."/>
            <person name="Marletaz F."/>
            <person name="Cho S.J."/>
            <person name="Edsinger-Gonzales E."/>
            <person name="Havlak P."/>
            <person name="Hellsten U."/>
            <person name="Kuo D.H."/>
            <person name="Larsson T."/>
            <person name="Lv J."/>
            <person name="Arendt D."/>
            <person name="Savage R."/>
            <person name="Osoegawa K."/>
            <person name="de Jong P."/>
            <person name="Grimwood J."/>
            <person name="Chapman J.A."/>
            <person name="Shapiro H."/>
            <person name="Aerts A."/>
            <person name="Otillar R.P."/>
            <person name="Terry A.Y."/>
            <person name="Boore J.L."/>
            <person name="Grigoriev I.V."/>
            <person name="Lindberg D.R."/>
            <person name="Seaver E.C."/>
            <person name="Weisblat D.A."/>
            <person name="Putnam N.H."/>
            <person name="Rokhsar D.S."/>
        </authorList>
    </citation>
    <scope>NUCLEOTIDE SEQUENCE</scope>
</reference>
<evidence type="ECO:0000256" key="1">
    <source>
        <dbReference type="ARBA" id="ARBA00022723"/>
    </source>
</evidence>
<evidence type="ECO:0000256" key="3">
    <source>
        <dbReference type="ARBA" id="ARBA00022833"/>
    </source>
</evidence>
<dbReference type="Proteomes" id="UP000015101">
    <property type="component" value="Unassembled WGS sequence"/>
</dbReference>
<sequence length="179" mass="20222">MAATNKSKSSKNVKAKNDKESVNIPCNRFEIFFCVGIAEESYDLVKVEICEALNLKLMQLERSLMAMRTAKDSKVKIGEESAGIKNEMKRLFATVVSKESMSCSNKAYTKEYKKRSVIYEYFTRNNAENATCNVCQKQVKAPTGNTSNLKQHLQNTHSSLSEELNAKKSCVEESKKKVR</sequence>
<keyword evidence="2 4" id="KW-0863">Zinc-finger</keyword>
<feature type="compositionally biased region" description="Polar residues" evidence="5">
    <location>
        <begin position="143"/>
        <end position="162"/>
    </location>
</feature>
<dbReference type="Pfam" id="PF02892">
    <property type="entry name" value="zf-BED"/>
    <property type="match status" value="1"/>
</dbReference>
<evidence type="ECO:0000313" key="7">
    <source>
        <dbReference type="EMBL" id="ESN92827.1"/>
    </source>
</evidence>
<evidence type="ECO:0000313" key="8">
    <source>
        <dbReference type="EnsemblMetazoa" id="HelroP164959"/>
    </source>
</evidence>
<dbReference type="OrthoDB" id="10043784at2759"/>
<dbReference type="AlphaFoldDB" id="T1EW04"/>
<dbReference type="EMBL" id="AMQM01001891">
    <property type="status" value="NOT_ANNOTATED_CDS"/>
    <property type="molecule type" value="Genomic_DNA"/>
</dbReference>
<dbReference type="CTD" id="20200754"/>
<dbReference type="SMART" id="SM00614">
    <property type="entry name" value="ZnF_BED"/>
    <property type="match status" value="1"/>
</dbReference>
<evidence type="ECO:0000256" key="5">
    <source>
        <dbReference type="SAM" id="MobiDB-lite"/>
    </source>
</evidence>
<dbReference type="KEGG" id="hro:HELRODRAFT_164959"/>
<keyword evidence="1" id="KW-0479">Metal-binding</keyword>
<evidence type="ECO:0000256" key="4">
    <source>
        <dbReference type="PROSITE-ProRule" id="PRU00027"/>
    </source>
</evidence>
<keyword evidence="3" id="KW-0862">Zinc</keyword>
<reference evidence="9" key="1">
    <citation type="submission" date="2012-12" db="EMBL/GenBank/DDBJ databases">
        <authorList>
            <person name="Hellsten U."/>
            <person name="Grimwood J."/>
            <person name="Chapman J.A."/>
            <person name="Shapiro H."/>
            <person name="Aerts A."/>
            <person name="Otillar R.P."/>
            <person name="Terry A.Y."/>
            <person name="Boore J.L."/>
            <person name="Simakov O."/>
            <person name="Marletaz F."/>
            <person name="Cho S.-J."/>
            <person name="Edsinger-Gonzales E."/>
            <person name="Havlak P."/>
            <person name="Kuo D.-H."/>
            <person name="Larsson T."/>
            <person name="Lv J."/>
            <person name="Arendt D."/>
            <person name="Savage R."/>
            <person name="Osoegawa K."/>
            <person name="de Jong P."/>
            <person name="Lindberg D.R."/>
            <person name="Seaver E.C."/>
            <person name="Weisblat D.A."/>
            <person name="Putnam N.H."/>
            <person name="Grigoriev I.V."/>
            <person name="Rokhsar D.S."/>
        </authorList>
    </citation>
    <scope>NUCLEOTIDE SEQUENCE</scope>
</reference>
<accession>T1EW04</accession>
<dbReference type="PROSITE" id="PS50808">
    <property type="entry name" value="ZF_BED"/>
    <property type="match status" value="1"/>
</dbReference>
<dbReference type="GeneID" id="20200754"/>
<dbReference type="InterPro" id="IPR036236">
    <property type="entry name" value="Znf_C2H2_sf"/>
</dbReference>
<gene>
    <name evidence="8" type="primary">20200754</name>
    <name evidence="7" type="ORF">HELRODRAFT_164959</name>
</gene>
<name>T1EW04_HELRO</name>
<proteinExistence type="predicted"/>
<dbReference type="EnsemblMetazoa" id="HelroT164959">
    <property type="protein sequence ID" value="HelroP164959"/>
    <property type="gene ID" value="HelroG164959"/>
</dbReference>
<dbReference type="SUPFAM" id="SSF57667">
    <property type="entry name" value="beta-beta-alpha zinc fingers"/>
    <property type="match status" value="1"/>
</dbReference>
<reference evidence="8" key="3">
    <citation type="submission" date="2015-06" db="UniProtKB">
        <authorList>
            <consortium name="EnsemblMetazoa"/>
        </authorList>
    </citation>
    <scope>IDENTIFICATION</scope>
</reference>
<feature type="domain" description="BED-type" evidence="6">
    <location>
        <begin position="113"/>
        <end position="164"/>
    </location>
</feature>
<dbReference type="InParanoid" id="T1EW04"/>
<dbReference type="EMBL" id="KB097639">
    <property type="protein sequence ID" value="ESN92827.1"/>
    <property type="molecule type" value="Genomic_DNA"/>
</dbReference>